<name>A0A0F8NPB9_METMZ</name>
<dbReference type="EMBL" id="JJQI01000094">
    <property type="protein sequence ID" value="KKH37319.1"/>
    <property type="molecule type" value="Genomic_DNA"/>
</dbReference>
<evidence type="ECO:0000313" key="8">
    <source>
        <dbReference type="EMBL" id="KKH26399.1"/>
    </source>
</evidence>
<evidence type="ECO:0000313" key="20">
    <source>
        <dbReference type="Proteomes" id="UP000034950"/>
    </source>
</evidence>
<keyword evidence="1" id="KW-0812">Transmembrane</keyword>
<gene>
    <name evidence="8" type="ORF">DU37_17600</name>
    <name evidence="6" type="ORF">DU44_17790</name>
    <name evidence="7" type="ORF">DU48_03030</name>
    <name evidence="2" type="ORF">DU52_17140</name>
    <name evidence="3" type="ORF">DU57_10205</name>
    <name evidence="4" type="ORF">DU59_04015</name>
    <name evidence="5" type="ORF">DU65_05435</name>
    <name evidence="9" type="ORF">DU71_09350</name>
    <name evidence="10" type="ORF">DU72_06990</name>
    <name evidence="11" type="ORF">FQU78_13365</name>
</gene>
<protein>
    <submittedName>
        <fullName evidence="8">Uncharacterized protein</fullName>
    </submittedName>
</protein>
<reference evidence="11 21" key="2">
    <citation type="journal article" date="2020" name="Environ. Microbiol. Rep.">
        <title>Redox cycling of Fe(II) and Fe(III) in magnetite accelerates aceticlastic methanogenesis by Methanosarcina mazei.</title>
        <authorList>
            <person name="Wang H."/>
            <person name="Byrne J.M."/>
            <person name="Liu P."/>
            <person name="Liu J."/>
            <person name="Dong X."/>
            <person name="Lu Y."/>
        </authorList>
    </citation>
    <scope>NUCLEOTIDE SEQUENCE [LARGE SCALE GENOMIC DNA]</scope>
    <source>
        <strain evidence="11">Zm-15</strain>
        <strain evidence="21">zm-15</strain>
    </source>
</reference>
<evidence type="ECO:0000313" key="6">
    <source>
        <dbReference type="EMBL" id="KKH19925.1"/>
    </source>
</evidence>
<accession>A0A0F8NPB9</accession>
<dbReference type="AlphaFoldDB" id="A0A0F8NPB9"/>
<dbReference type="EMBL" id="JJPA01000084">
    <property type="protein sequence ID" value="KKG34723.1"/>
    <property type="molecule type" value="Genomic_DNA"/>
</dbReference>
<dbReference type="Proteomes" id="UP000034064">
    <property type="component" value="Unassembled WGS sequence"/>
</dbReference>
<dbReference type="GeneID" id="44088151"/>
<evidence type="ECO:0000313" key="4">
    <source>
        <dbReference type="EMBL" id="KKG90074.1"/>
    </source>
</evidence>
<evidence type="ECO:0000313" key="2">
    <source>
        <dbReference type="EMBL" id="KKG34723.1"/>
    </source>
</evidence>
<proteinExistence type="predicted"/>
<keyword evidence="1" id="KW-1133">Transmembrane helix</keyword>
<feature type="transmembrane region" description="Helical" evidence="1">
    <location>
        <begin position="86"/>
        <end position="104"/>
    </location>
</feature>
<feature type="transmembrane region" description="Helical" evidence="1">
    <location>
        <begin position="7"/>
        <end position="24"/>
    </location>
</feature>
<feature type="transmembrane region" description="Helical" evidence="1">
    <location>
        <begin position="62"/>
        <end position="80"/>
    </location>
</feature>
<evidence type="ECO:0000313" key="14">
    <source>
        <dbReference type="Proteomes" id="UP000034259"/>
    </source>
</evidence>
<dbReference type="Proteomes" id="UP000034672">
    <property type="component" value="Unassembled WGS sequence"/>
</dbReference>
<organism evidence="8 15">
    <name type="scientific">Methanosarcina mazei</name>
    <name type="common">Methanosarcina frisia</name>
    <dbReference type="NCBI Taxonomy" id="2209"/>
    <lineage>
        <taxon>Archaea</taxon>
        <taxon>Methanobacteriati</taxon>
        <taxon>Methanobacteriota</taxon>
        <taxon>Stenosarchaea group</taxon>
        <taxon>Methanomicrobia</taxon>
        <taxon>Methanosarcinales</taxon>
        <taxon>Methanosarcinaceae</taxon>
        <taxon>Methanosarcina</taxon>
    </lineage>
</organism>
<evidence type="ECO:0000256" key="1">
    <source>
        <dbReference type="SAM" id="Phobius"/>
    </source>
</evidence>
<feature type="transmembrane region" description="Helical" evidence="1">
    <location>
        <begin position="148"/>
        <end position="165"/>
    </location>
</feature>
<feature type="transmembrane region" description="Helical" evidence="1">
    <location>
        <begin position="124"/>
        <end position="142"/>
    </location>
</feature>
<evidence type="ECO:0000313" key="7">
    <source>
        <dbReference type="EMBL" id="KKH23942.1"/>
    </source>
</evidence>
<evidence type="ECO:0000313" key="11">
    <source>
        <dbReference type="EMBL" id="QIB91888.1"/>
    </source>
</evidence>
<feature type="transmembrane region" description="Helical" evidence="1">
    <location>
        <begin position="186"/>
        <end position="208"/>
    </location>
</feature>
<dbReference type="EMBL" id="CP042908">
    <property type="protein sequence ID" value="QIB91888.1"/>
    <property type="molecule type" value="Genomic_DNA"/>
</dbReference>
<evidence type="ECO:0000313" key="12">
    <source>
        <dbReference type="Proteomes" id="UP000033987"/>
    </source>
</evidence>
<dbReference type="EMBL" id="JJQA01000020">
    <property type="protein sequence ID" value="KKH19925.1"/>
    <property type="molecule type" value="Genomic_DNA"/>
</dbReference>
<dbReference type="PATRIC" id="fig|2209.44.peg.2218"/>
<dbReference type="Proteomes" id="UP000034409">
    <property type="component" value="Unassembled WGS sequence"/>
</dbReference>
<dbReference type="EMBL" id="JJPR01000087">
    <property type="protein sequence ID" value="KKG86724.1"/>
    <property type="molecule type" value="Genomic_DNA"/>
</dbReference>
<dbReference type="Proteomes" id="UP000033987">
    <property type="component" value="Unassembled WGS sequence"/>
</dbReference>
<dbReference type="EMBL" id="JJPS01000106">
    <property type="protein sequence ID" value="KKG90074.1"/>
    <property type="molecule type" value="Genomic_DNA"/>
</dbReference>
<feature type="transmembrane region" description="Helical" evidence="1">
    <location>
        <begin position="266"/>
        <end position="287"/>
    </location>
</feature>
<evidence type="ECO:0000313" key="21">
    <source>
        <dbReference type="Proteomes" id="UP000467371"/>
    </source>
</evidence>
<feature type="transmembrane region" description="Helical" evidence="1">
    <location>
        <begin position="220"/>
        <end position="246"/>
    </location>
</feature>
<dbReference type="Proteomes" id="UP000034399">
    <property type="component" value="Unassembled WGS sequence"/>
</dbReference>
<dbReference type="RefSeq" id="WP_048039138.1">
    <property type="nucleotide sequence ID" value="NZ_CP042908.1"/>
</dbReference>
<dbReference type="Proteomes" id="UP000467371">
    <property type="component" value="Chromosome"/>
</dbReference>
<feature type="transmembrane region" description="Helical" evidence="1">
    <location>
        <begin position="307"/>
        <end position="332"/>
    </location>
</feature>
<evidence type="ECO:0000313" key="5">
    <source>
        <dbReference type="EMBL" id="KKH19344.1"/>
    </source>
</evidence>
<dbReference type="Proteomes" id="UP000034733">
    <property type="component" value="Unassembled WGS sequence"/>
</dbReference>
<dbReference type="EMBL" id="JJQB01000002">
    <property type="protein sequence ID" value="KKH23942.1"/>
    <property type="molecule type" value="Genomic_DNA"/>
</dbReference>
<dbReference type="Proteomes" id="UP000034259">
    <property type="component" value="Unassembled WGS sequence"/>
</dbReference>
<evidence type="ECO:0000313" key="19">
    <source>
        <dbReference type="Proteomes" id="UP000034733"/>
    </source>
</evidence>
<reference evidence="12 13" key="1">
    <citation type="journal article" date="2015" name="ISME J.">
        <title>Genomic and phenotypic differentiation among Methanosarcina mazei populations from Columbia River sediment.</title>
        <authorList>
            <person name="Youngblut N.D."/>
            <person name="Wirth J.S."/>
            <person name="Henriksen J.R."/>
            <person name="Smith M."/>
            <person name="Simon H."/>
            <person name="Metcalf W.W."/>
            <person name="Whitaker R.J."/>
        </authorList>
    </citation>
    <scope>NUCLEOTIDE SEQUENCE [LARGE SCALE GENOMIC DNA]</scope>
    <source>
        <strain evidence="6 13">1.F.A.1A.3</strain>
        <strain evidence="7 19">1.F.A.1B.3</strain>
        <strain evidence="5 12">1.F.A.1B.4</strain>
        <strain evidence="8 15">1.H.A.0.1</strain>
        <strain evidence="9 18">1.H.A.1A.4</strain>
        <strain evidence="10 14">1.H.A.2.1</strain>
        <strain evidence="2 16">3.F.A.1A.1</strain>
        <strain evidence="3 20">3.H.A.2.6</strain>
        <strain evidence="4 17">3.H.A.2.8</strain>
    </source>
</reference>
<evidence type="ECO:0000313" key="13">
    <source>
        <dbReference type="Proteomes" id="UP000034064"/>
    </source>
</evidence>
<evidence type="ECO:0000313" key="15">
    <source>
        <dbReference type="Proteomes" id="UP000034338"/>
    </source>
</evidence>
<evidence type="ECO:0000313" key="18">
    <source>
        <dbReference type="Proteomes" id="UP000034672"/>
    </source>
</evidence>
<evidence type="ECO:0000313" key="10">
    <source>
        <dbReference type="EMBL" id="KKH50822.1"/>
    </source>
</evidence>
<evidence type="ECO:0000313" key="17">
    <source>
        <dbReference type="Proteomes" id="UP000034409"/>
    </source>
</evidence>
<dbReference type="Proteomes" id="UP000034338">
    <property type="component" value="Unassembled WGS sequence"/>
</dbReference>
<evidence type="ECO:0000313" key="3">
    <source>
        <dbReference type="EMBL" id="KKG86724.1"/>
    </source>
</evidence>
<dbReference type="EMBL" id="JJQC01000118">
    <property type="protein sequence ID" value="KKH19344.1"/>
    <property type="molecule type" value="Genomic_DNA"/>
</dbReference>
<dbReference type="EMBL" id="JJQF01000151">
    <property type="protein sequence ID" value="KKH26399.1"/>
    <property type="molecule type" value="Genomic_DNA"/>
</dbReference>
<dbReference type="Proteomes" id="UP000034950">
    <property type="component" value="Unassembled WGS sequence"/>
</dbReference>
<dbReference type="EMBL" id="JJQK01000146">
    <property type="protein sequence ID" value="KKH50822.1"/>
    <property type="molecule type" value="Genomic_DNA"/>
</dbReference>
<evidence type="ECO:0000313" key="16">
    <source>
        <dbReference type="Proteomes" id="UP000034399"/>
    </source>
</evidence>
<keyword evidence="1" id="KW-0472">Membrane</keyword>
<sequence length="355" mass="41867">MLKQNEIFLNLLFVLLGGIFFLDNTKFPQFFHVIGIVVLVFSIILIFYELLNKWQKNLKMKYAYITIYFFLIAFLSPIFIHSSIDSVSFILSLIIIIFSIRYILYNFYLWSWRKQKDKTVDKKWNASFASYILIYIVFSFLLLPIGTLSYRIFIMFLVYAIYDFMKIKYLPSIDTKKHVNEDSTTVFSSISYVDSFGWIIVLFLFILYNFNIFNIEKQTLYYFYSTTSQVFSALLGIVVMFGILILQEERKQDEKSIKIIFLKRGLLGFSLLYVFVIMLSLSGVLIVNNTLQEITLKSLQNYESIDIQNIIGLTIFELSFLMAPVSLLYLYALVTEFLKLDHTEDDEYQKSLSDY</sequence>
<feature type="transmembrane region" description="Helical" evidence="1">
    <location>
        <begin position="30"/>
        <end position="50"/>
    </location>
</feature>
<evidence type="ECO:0000313" key="9">
    <source>
        <dbReference type="EMBL" id="KKH37319.1"/>
    </source>
</evidence>